<feature type="compositionally biased region" description="Basic and acidic residues" evidence="8">
    <location>
        <begin position="150"/>
        <end position="161"/>
    </location>
</feature>
<dbReference type="InterPro" id="IPR020594">
    <property type="entry name" value="Ribosomal_bL9_bac/chp"/>
</dbReference>
<comment type="function">
    <text evidence="7">Binds to the 23S rRNA.</text>
</comment>
<dbReference type="AlphaFoldDB" id="A0A809S6F6"/>
<comment type="similarity">
    <text evidence="1 7">Belongs to the bacterial ribosomal protein bL9 family.</text>
</comment>
<dbReference type="InterPro" id="IPR036935">
    <property type="entry name" value="Ribosomal_bL9_N_sf"/>
</dbReference>
<dbReference type="InterPro" id="IPR036791">
    <property type="entry name" value="Ribosomal_bL9_C_sf"/>
</dbReference>
<evidence type="ECO:0000256" key="7">
    <source>
        <dbReference type="HAMAP-Rule" id="MF_00503"/>
    </source>
</evidence>
<evidence type="ECO:0000256" key="5">
    <source>
        <dbReference type="ARBA" id="ARBA00023274"/>
    </source>
</evidence>
<dbReference type="Pfam" id="PF03948">
    <property type="entry name" value="Ribosomal_L9_C"/>
    <property type="match status" value="1"/>
</dbReference>
<sequence>MKVILNETVPQVGKRGQVVNVANGFARNFLFPRGLAVVADKGQLKVLELRRAKLEKLDSETLSSAESVREKIHGKEVRIEAKAGADTTKLFGAVTSQDIADAIKSQLKVELEKKQIGLLTPIKRLGRHKVEIDLHRQVDASVELFVFDPEHPTEEPVEAKAAEAAPEETA</sequence>
<dbReference type="GO" id="GO:0019843">
    <property type="term" value="F:rRNA binding"/>
    <property type="evidence" value="ECO:0007669"/>
    <property type="project" value="UniProtKB-UniRule"/>
</dbReference>
<keyword evidence="5 7" id="KW-0687">Ribonucleoprotein</keyword>
<dbReference type="SUPFAM" id="SSF55658">
    <property type="entry name" value="L9 N-domain-like"/>
    <property type="match status" value="1"/>
</dbReference>
<dbReference type="InterPro" id="IPR009027">
    <property type="entry name" value="Ribosomal_bL9/RNase_H1_N"/>
</dbReference>
<evidence type="ECO:0000256" key="3">
    <source>
        <dbReference type="ARBA" id="ARBA00022884"/>
    </source>
</evidence>
<organism evidence="11 12">
    <name type="scientific">Candidatus Nitrosymbiomonas proteolyticus</name>
    <dbReference type="NCBI Taxonomy" id="2608984"/>
    <lineage>
        <taxon>Bacteria</taxon>
        <taxon>Bacillati</taxon>
        <taxon>Armatimonadota</taxon>
        <taxon>Armatimonadota incertae sedis</taxon>
        <taxon>Candidatus Nitrosymbiomonas</taxon>
    </lineage>
</organism>
<keyword evidence="3 7" id="KW-0694">RNA-binding</keyword>
<dbReference type="PANTHER" id="PTHR21368">
    <property type="entry name" value="50S RIBOSOMAL PROTEIN L9"/>
    <property type="match status" value="1"/>
</dbReference>
<evidence type="ECO:0000259" key="10">
    <source>
        <dbReference type="Pfam" id="PF03948"/>
    </source>
</evidence>
<keyword evidence="2 7" id="KW-0699">rRNA-binding</keyword>
<dbReference type="EMBL" id="AP021858">
    <property type="protein sequence ID" value="BBO24676.1"/>
    <property type="molecule type" value="Genomic_DNA"/>
</dbReference>
<keyword evidence="4 7" id="KW-0689">Ribosomal protein</keyword>
<protein>
    <recommendedName>
        <fullName evidence="6 7">Large ribosomal subunit protein bL9</fullName>
    </recommendedName>
</protein>
<feature type="domain" description="Ribosomal protein L9" evidence="9">
    <location>
        <begin position="1"/>
        <end position="46"/>
    </location>
</feature>
<evidence type="ECO:0000256" key="4">
    <source>
        <dbReference type="ARBA" id="ARBA00022980"/>
    </source>
</evidence>
<accession>A0A809S6F6</accession>
<dbReference type="Gene3D" id="3.40.5.10">
    <property type="entry name" value="Ribosomal protein L9, N-terminal domain"/>
    <property type="match status" value="1"/>
</dbReference>
<dbReference type="SUPFAM" id="SSF55653">
    <property type="entry name" value="Ribosomal protein L9 C-domain"/>
    <property type="match status" value="1"/>
</dbReference>
<evidence type="ECO:0000259" key="9">
    <source>
        <dbReference type="Pfam" id="PF01281"/>
    </source>
</evidence>
<evidence type="ECO:0000256" key="6">
    <source>
        <dbReference type="ARBA" id="ARBA00035292"/>
    </source>
</evidence>
<feature type="domain" description="Large ribosomal subunit protein bL9 C-terminal" evidence="10">
    <location>
        <begin position="64"/>
        <end position="146"/>
    </location>
</feature>
<name>A0A809S6F6_9BACT</name>
<dbReference type="KEGG" id="npy:NPRO_22710"/>
<dbReference type="GO" id="GO:0003735">
    <property type="term" value="F:structural constituent of ribosome"/>
    <property type="evidence" value="ECO:0007669"/>
    <property type="project" value="InterPro"/>
</dbReference>
<evidence type="ECO:0000256" key="2">
    <source>
        <dbReference type="ARBA" id="ARBA00022730"/>
    </source>
</evidence>
<dbReference type="GO" id="GO:0005840">
    <property type="term" value="C:ribosome"/>
    <property type="evidence" value="ECO:0007669"/>
    <property type="project" value="UniProtKB-KW"/>
</dbReference>
<dbReference type="InterPro" id="IPR020069">
    <property type="entry name" value="Ribosomal_bL9_C"/>
</dbReference>
<proteinExistence type="inferred from homology"/>
<feature type="region of interest" description="Disordered" evidence="8">
    <location>
        <begin position="150"/>
        <end position="170"/>
    </location>
</feature>
<dbReference type="Gene3D" id="3.10.430.100">
    <property type="entry name" value="Ribosomal protein L9, C-terminal domain"/>
    <property type="match status" value="1"/>
</dbReference>
<dbReference type="Pfam" id="PF01281">
    <property type="entry name" value="Ribosomal_L9_N"/>
    <property type="match status" value="1"/>
</dbReference>
<evidence type="ECO:0000256" key="1">
    <source>
        <dbReference type="ARBA" id="ARBA00010605"/>
    </source>
</evidence>
<dbReference type="InterPro" id="IPR020070">
    <property type="entry name" value="Ribosomal_bL9_N"/>
</dbReference>
<dbReference type="HAMAP" id="MF_00503">
    <property type="entry name" value="Ribosomal_bL9"/>
    <property type="match status" value="1"/>
</dbReference>
<evidence type="ECO:0000313" key="11">
    <source>
        <dbReference type="EMBL" id="BBO24676.1"/>
    </source>
</evidence>
<dbReference type="NCBIfam" id="TIGR00158">
    <property type="entry name" value="L9"/>
    <property type="match status" value="1"/>
</dbReference>
<dbReference type="Proteomes" id="UP000662873">
    <property type="component" value="Chromosome"/>
</dbReference>
<gene>
    <name evidence="7" type="primary">rplI</name>
    <name evidence="11" type="ORF">NPRO_22710</name>
</gene>
<dbReference type="GO" id="GO:0006412">
    <property type="term" value="P:translation"/>
    <property type="evidence" value="ECO:0007669"/>
    <property type="project" value="UniProtKB-UniRule"/>
</dbReference>
<dbReference type="InterPro" id="IPR000244">
    <property type="entry name" value="Ribosomal_bL9"/>
</dbReference>
<evidence type="ECO:0000313" key="12">
    <source>
        <dbReference type="Proteomes" id="UP000662873"/>
    </source>
</evidence>
<dbReference type="GO" id="GO:1990904">
    <property type="term" value="C:ribonucleoprotein complex"/>
    <property type="evidence" value="ECO:0007669"/>
    <property type="project" value="UniProtKB-KW"/>
</dbReference>
<evidence type="ECO:0000256" key="8">
    <source>
        <dbReference type="SAM" id="MobiDB-lite"/>
    </source>
</evidence>
<reference evidence="11" key="1">
    <citation type="journal article" name="DNA Res.">
        <title>The physiological potential of anammox bacteria as revealed by their core genome structure.</title>
        <authorList>
            <person name="Okubo T."/>
            <person name="Toyoda A."/>
            <person name="Fukuhara K."/>
            <person name="Uchiyama I."/>
            <person name="Harigaya Y."/>
            <person name="Kuroiwa M."/>
            <person name="Suzuki T."/>
            <person name="Murakami Y."/>
            <person name="Suwa Y."/>
            <person name="Takami H."/>
        </authorList>
    </citation>
    <scope>NUCLEOTIDE SEQUENCE</scope>
    <source>
        <strain evidence="11">317325-2</strain>
    </source>
</reference>